<gene>
    <name evidence="3" type="ORF">BJB45_19295</name>
</gene>
<reference evidence="3 4" key="1">
    <citation type="submission" date="2013-08" db="EMBL/GenBank/DDBJ databases">
        <title>draft genome of Halomonas huanghegensis, strain BJGMM-B45T.</title>
        <authorList>
            <person name="Miao C."/>
            <person name="Wan Y."/>
            <person name="Jin W."/>
        </authorList>
    </citation>
    <scope>NUCLEOTIDE SEQUENCE [LARGE SCALE GENOMIC DNA]</scope>
    <source>
        <strain evidence="3 4">BJGMM-B45</strain>
    </source>
</reference>
<accession>W1N5E3</accession>
<keyword evidence="1" id="KW-0472">Membrane</keyword>
<dbReference type="OrthoDB" id="148351at2"/>
<feature type="transmembrane region" description="Helical" evidence="1">
    <location>
        <begin position="260"/>
        <end position="278"/>
    </location>
</feature>
<feature type="domain" description="EamA" evidence="2">
    <location>
        <begin position="6"/>
        <end position="138"/>
    </location>
</feature>
<feature type="transmembrane region" description="Helical" evidence="1">
    <location>
        <begin position="204"/>
        <end position="227"/>
    </location>
</feature>
<feature type="domain" description="EamA" evidence="2">
    <location>
        <begin position="147"/>
        <end position="277"/>
    </location>
</feature>
<dbReference type="InterPro" id="IPR000620">
    <property type="entry name" value="EamA_dom"/>
</dbReference>
<keyword evidence="1" id="KW-1133">Transmembrane helix</keyword>
<comment type="caution">
    <text evidence="3">The sequence shown here is derived from an EMBL/GenBank/DDBJ whole genome shotgun (WGS) entry which is preliminary data.</text>
</comment>
<sequence>MSSSIKGIAFMCLGVLCLALGDAISKWLGAVHSPLQIIFFRTLVSLPLIMLLAHFGGGLRLLGTRRPGVHLVRGLIYAGCMGCFILGLTLMPLAEGTAIAFAAPLFVTLLSVPLLGEKVSLPVLGASLLGFAGVLVVVRPGSDGISLGALAMLGAAVFYALMMITARRYGGREQLWAMVFYMNLVPFILAALCLPLVWTTPEPWHWPAFLVSGVFGVGATACITQAFRYAPAAIAAPFDYTAMVWAVLLGWIFWGEIPDIWVLLGGTMIIGSGLLIAYQEGRTSLKRRPTA</sequence>
<proteinExistence type="predicted"/>
<feature type="transmembrane region" description="Helical" evidence="1">
    <location>
        <begin position="39"/>
        <end position="62"/>
    </location>
</feature>
<feature type="transmembrane region" description="Helical" evidence="1">
    <location>
        <begin position="176"/>
        <end position="198"/>
    </location>
</feature>
<dbReference type="Proteomes" id="UP000019113">
    <property type="component" value="Unassembled WGS sequence"/>
</dbReference>
<dbReference type="STRING" id="1178482.AR456_19475"/>
<evidence type="ECO:0000256" key="1">
    <source>
        <dbReference type="SAM" id="Phobius"/>
    </source>
</evidence>
<dbReference type="AlphaFoldDB" id="W1N5E3"/>
<name>W1N5E3_9GAMM</name>
<keyword evidence="4" id="KW-1185">Reference proteome</keyword>
<dbReference type="PANTHER" id="PTHR22911">
    <property type="entry name" value="ACYL-MALONYL CONDENSING ENZYME-RELATED"/>
    <property type="match status" value="1"/>
</dbReference>
<protein>
    <submittedName>
        <fullName evidence="3">S-adenosylmethionine uptake transporter</fullName>
    </submittedName>
</protein>
<organism evidence="3 4">
    <name type="scientific">Halomonas huangheensis</name>
    <dbReference type="NCBI Taxonomy" id="1178482"/>
    <lineage>
        <taxon>Bacteria</taxon>
        <taxon>Pseudomonadati</taxon>
        <taxon>Pseudomonadota</taxon>
        <taxon>Gammaproteobacteria</taxon>
        <taxon>Oceanospirillales</taxon>
        <taxon>Halomonadaceae</taxon>
        <taxon>Halomonas</taxon>
    </lineage>
</organism>
<feature type="transmembrane region" description="Helical" evidence="1">
    <location>
        <begin position="234"/>
        <end position="254"/>
    </location>
</feature>
<dbReference type="RefSeq" id="WP_021819266.1">
    <property type="nucleotide sequence ID" value="NZ_AVBC01000035.1"/>
</dbReference>
<dbReference type="GO" id="GO:0016020">
    <property type="term" value="C:membrane"/>
    <property type="evidence" value="ECO:0007669"/>
    <property type="project" value="InterPro"/>
</dbReference>
<keyword evidence="1" id="KW-0812">Transmembrane</keyword>
<evidence type="ECO:0000259" key="2">
    <source>
        <dbReference type="Pfam" id="PF00892"/>
    </source>
</evidence>
<feature type="transmembrane region" description="Helical" evidence="1">
    <location>
        <begin position="99"/>
        <end position="116"/>
    </location>
</feature>
<feature type="transmembrane region" description="Helical" evidence="1">
    <location>
        <begin position="121"/>
        <end position="138"/>
    </location>
</feature>
<evidence type="ECO:0000313" key="4">
    <source>
        <dbReference type="Proteomes" id="UP000019113"/>
    </source>
</evidence>
<evidence type="ECO:0000313" key="3">
    <source>
        <dbReference type="EMBL" id="ERL50743.1"/>
    </source>
</evidence>
<dbReference type="InterPro" id="IPR037185">
    <property type="entry name" value="EmrE-like"/>
</dbReference>
<dbReference type="PATRIC" id="fig|1178482.3.peg.2315"/>
<feature type="transmembrane region" description="Helical" evidence="1">
    <location>
        <begin position="144"/>
        <end position="164"/>
    </location>
</feature>
<dbReference type="PANTHER" id="PTHR22911:SF103">
    <property type="entry name" value="BLR2811 PROTEIN"/>
    <property type="match status" value="1"/>
</dbReference>
<dbReference type="Pfam" id="PF00892">
    <property type="entry name" value="EamA"/>
    <property type="match status" value="2"/>
</dbReference>
<dbReference type="KEGG" id="hhu:AR456_19475"/>
<dbReference type="SUPFAM" id="SSF103481">
    <property type="entry name" value="Multidrug resistance efflux transporter EmrE"/>
    <property type="match status" value="2"/>
</dbReference>
<dbReference type="eggNOG" id="COG0697">
    <property type="taxonomic scope" value="Bacteria"/>
</dbReference>
<dbReference type="EMBL" id="AVBC01000035">
    <property type="protein sequence ID" value="ERL50743.1"/>
    <property type="molecule type" value="Genomic_DNA"/>
</dbReference>
<feature type="transmembrane region" description="Helical" evidence="1">
    <location>
        <begin position="74"/>
        <end position="93"/>
    </location>
</feature>